<name>A0A2T1GNW6_9CYAN</name>
<evidence type="ECO:0000313" key="2">
    <source>
        <dbReference type="Proteomes" id="UP000238937"/>
    </source>
</evidence>
<gene>
    <name evidence="1" type="ORF">C7B77_00405</name>
</gene>
<protein>
    <recommendedName>
        <fullName evidence="3">SMI1/KNR4 family protein</fullName>
    </recommendedName>
</protein>
<evidence type="ECO:0000313" key="1">
    <source>
        <dbReference type="EMBL" id="PSB59599.1"/>
    </source>
</evidence>
<dbReference type="EMBL" id="PVWO01000002">
    <property type="protein sequence ID" value="PSB59599.1"/>
    <property type="molecule type" value="Genomic_DNA"/>
</dbReference>
<reference evidence="1 2" key="1">
    <citation type="submission" date="2018-03" db="EMBL/GenBank/DDBJ databases">
        <title>The ancient ancestry and fast evolution of plastids.</title>
        <authorList>
            <person name="Moore K.R."/>
            <person name="Magnabosco C."/>
            <person name="Momper L."/>
            <person name="Gold D.A."/>
            <person name="Bosak T."/>
            <person name="Fournier G.P."/>
        </authorList>
    </citation>
    <scope>NUCLEOTIDE SEQUENCE [LARGE SCALE GENOMIC DNA]</scope>
    <source>
        <strain evidence="1 2">CCALA 037</strain>
    </source>
</reference>
<dbReference type="OrthoDB" id="570816at2"/>
<dbReference type="Proteomes" id="UP000238937">
    <property type="component" value="Unassembled WGS sequence"/>
</dbReference>
<sequence>MTELFNSFDNILSQAAPKIASRLQPGLTSERIEAQIARYSWTLPQSAFDLYRWHNGLSGQPGKLNLVEKLLRVKGKWHGELSGRENEIHLQLGERLIIAKFLPLDYALAGHRHLKLGRCPIDLLPFAILNDGKSTIYCMMRLDPENPIVYCANGTKLPPLGVTESFLSTQPQFNRANDLITFLIAVFQDRLNSIAIDENNPLDCEIDPTQFDRLYQQYRR</sequence>
<accession>A0A2T1GNW6</accession>
<organism evidence="1 2">
    <name type="scientific">Chamaesiphon polymorphus CCALA 037</name>
    <dbReference type="NCBI Taxonomy" id="2107692"/>
    <lineage>
        <taxon>Bacteria</taxon>
        <taxon>Bacillati</taxon>
        <taxon>Cyanobacteriota</taxon>
        <taxon>Cyanophyceae</taxon>
        <taxon>Gomontiellales</taxon>
        <taxon>Chamaesiphonaceae</taxon>
        <taxon>Chamaesiphon</taxon>
    </lineage>
</organism>
<proteinExistence type="predicted"/>
<evidence type="ECO:0008006" key="3">
    <source>
        <dbReference type="Google" id="ProtNLM"/>
    </source>
</evidence>
<dbReference type="AlphaFoldDB" id="A0A2T1GNW6"/>
<comment type="caution">
    <text evidence="1">The sequence shown here is derived from an EMBL/GenBank/DDBJ whole genome shotgun (WGS) entry which is preliminary data.</text>
</comment>
<keyword evidence="2" id="KW-1185">Reference proteome</keyword>